<proteinExistence type="predicted"/>
<dbReference type="eggNOG" id="COG1744">
    <property type="taxonomic scope" value="Bacteria"/>
</dbReference>
<gene>
    <name evidence="4" type="ordered locus">STAUR_1495</name>
    <name evidence="5" type="ORF">STIAU_1474</name>
</gene>
<dbReference type="PANTHER" id="PTHR43208:SF1">
    <property type="entry name" value="ABC TRANSPORTER SUBSTRATE-BINDING PROTEIN"/>
    <property type="match status" value="1"/>
</dbReference>
<feature type="signal peptide" evidence="2">
    <location>
        <begin position="1"/>
        <end position="21"/>
    </location>
</feature>
<dbReference type="PANTHER" id="PTHR43208">
    <property type="entry name" value="ABC TRANSPORTER SUBSTRATE-BINDING PROTEIN"/>
    <property type="match status" value="1"/>
</dbReference>
<reference evidence="4 6" key="2">
    <citation type="journal article" date="2011" name="Mol. Biol. Evol.">
        <title>Comparative genomic analysis of fruiting body formation in Myxococcales.</title>
        <authorList>
            <person name="Huntley S."/>
            <person name="Hamann N."/>
            <person name="Wegener-Feldbrugge S."/>
            <person name="Treuner-Lange A."/>
            <person name="Kube M."/>
            <person name="Reinhardt R."/>
            <person name="Klages S."/>
            <person name="Muller R."/>
            <person name="Ronning C.M."/>
            <person name="Nierman W.C."/>
            <person name="Sogaard-Andersen L."/>
        </authorList>
    </citation>
    <scope>NUCLEOTIDE SEQUENCE [LARGE SCALE GENOMIC DNA]</scope>
    <source>
        <strain evidence="4 6">DW4/3-1</strain>
    </source>
</reference>
<dbReference type="Proteomes" id="UP000001351">
    <property type="component" value="Chromosome"/>
</dbReference>
<keyword evidence="6" id="KW-1185">Reference proteome</keyword>
<evidence type="ECO:0000313" key="7">
    <source>
        <dbReference type="Proteomes" id="UP000032702"/>
    </source>
</evidence>
<evidence type="ECO:0000313" key="4">
    <source>
        <dbReference type="EMBL" id="ADO69299.1"/>
    </source>
</evidence>
<dbReference type="EMBL" id="AAMD01000003">
    <property type="protein sequence ID" value="EAU69756.1"/>
    <property type="molecule type" value="Genomic_DNA"/>
</dbReference>
<dbReference type="InterPro" id="IPR052910">
    <property type="entry name" value="ABC-Purine-Binding"/>
</dbReference>
<evidence type="ECO:0000259" key="3">
    <source>
        <dbReference type="Pfam" id="PF02608"/>
    </source>
</evidence>
<dbReference type="OrthoDB" id="9769871at2"/>
<dbReference type="GO" id="GO:0005886">
    <property type="term" value="C:plasma membrane"/>
    <property type="evidence" value="ECO:0007669"/>
    <property type="project" value="InterPro"/>
</dbReference>
<dbReference type="Pfam" id="PF02608">
    <property type="entry name" value="Bmp"/>
    <property type="match status" value="1"/>
</dbReference>
<evidence type="ECO:0000256" key="1">
    <source>
        <dbReference type="ARBA" id="ARBA00022729"/>
    </source>
</evidence>
<dbReference type="Gene3D" id="3.40.50.2300">
    <property type="match status" value="2"/>
</dbReference>
<dbReference type="KEGG" id="sur:STAUR_1495"/>
<evidence type="ECO:0000256" key="2">
    <source>
        <dbReference type="SAM" id="SignalP"/>
    </source>
</evidence>
<sequence>MRRHGWWLTLLVLGLCSAAQAEEKKFKACFIYVGPVGDIGWSYAHDEARKLALKELPWLETQYVESVPEGQALPVIDRLVKGGCKAVFTTSFGFMDQTLEAAKKYPEVVFAHATGFKRAPNMATYMADFYQLYYLNGLMAGALTKTGKVGYVAAFPIPELKRHISAFALGVRAVNPEATVNLKWINAWVSPTKAREAAEALMAEGNDVLAFTEDTATVVQAAGRKKVPVFAHYSPMYRFSPDFVVSGQLVHWEKIYIDFLKKVREGAYAPGKLQDVDYWWLLHEGAVELGTQPGMPINPKWVDALKKAQMTVEGKPVSVHDRVMALLKDMSSSKPSFDPFQGPLTDRQGKARVPAGKGMSIQELNQMQWVVPGVVGPVADEPQ</sequence>
<dbReference type="InterPro" id="IPR003760">
    <property type="entry name" value="PnrA-like"/>
</dbReference>
<dbReference type="EMBL" id="CP002271">
    <property type="protein sequence ID" value="ADO69299.1"/>
    <property type="molecule type" value="Genomic_DNA"/>
</dbReference>
<feature type="domain" description="ABC transporter substrate-binding protein PnrA-like" evidence="3">
    <location>
        <begin position="27"/>
        <end position="293"/>
    </location>
</feature>
<evidence type="ECO:0000313" key="5">
    <source>
        <dbReference type="EMBL" id="EAU69756.1"/>
    </source>
</evidence>
<name>Q09DL0_STIAD</name>
<protein>
    <submittedName>
        <fullName evidence="5">ABC transporter periplasmic binding protein</fullName>
    </submittedName>
</protein>
<keyword evidence="1 2" id="KW-0732">Signal</keyword>
<evidence type="ECO:0000313" key="6">
    <source>
        <dbReference type="Proteomes" id="UP000001351"/>
    </source>
</evidence>
<dbReference type="CDD" id="cd19963">
    <property type="entry name" value="PBP1_BMP-like"/>
    <property type="match status" value="1"/>
</dbReference>
<dbReference type="RefSeq" id="WP_002609844.1">
    <property type="nucleotide sequence ID" value="NC_014623.1"/>
</dbReference>
<dbReference type="AlphaFoldDB" id="Q09DL0"/>
<dbReference type="HOGENOM" id="CLU_038813_2_0_7"/>
<dbReference type="STRING" id="378806.STAUR_1495"/>
<accession>Q09DL0</accession>
<dbReference type="Proteomes" id="UP000032702">
    <property type="component" value="Unassembled WGS sequence"/>
</dbReference>
<organism evidence="5 7">
    <name type="scientific">Stigmatella aurantiaca (strain DW4/3-1)</name>
    <dbReference type="NCBI Taxonomy" id="378806"/>
    <lineage>
        <taxon>Bacteria</taxon>
        <taxon>Pseudomonadati</taxon>
        <taxon>Myxococcota</taxon>
        <taxon>Myxococcia</taxon>
        <taxon>Myxococcales</taxon>
        <taxon>Cystobacterineae</taxon>
        <taxon>Archangiaceae</taxon>
        <taxon>Stigmatella</taxon>
    </lineage>
</organism>
<reference evidence="5 7" key="1">
    <citation type="submission" date="2006-04" db="EMBL/GenBank/DDBJ databases">
        <authorList>
            <person name="Nierman W.C."/>
        </authorList>
    </citation>
    <scope>NUCLEOTIDE SEQUENCE [LARGE SCALE GENOMIC DNA]</scope>
    <source>
        <strain evidence="5 7">DW4/3-1</strain>
    </source>
</reference>
<feature type="chain" id="PRO_5010840458" evidence="2">
    <location>
        <begin position="22"/>
        <end position="383"/>
    </location>
</feature>